<dbReference type="EMBL" id="JBHUIO010000009">
    <property type="protein sequence ID" value="MFD2171438.1"/>
    <property type="molecule type" value="Genomic_DNA"/>
</dbReference>
<keyword evidence="2" id="KW-1185">Reference proteome</keyword>
<evidence type="ECO:0000313" key="1">
    <source>
        <dbReference type="EMBL" id="MFD2171438.1"/>
    </source>
</evidence>
<name>A0ABW5A063_9BACL</name>
<dbReference type="Proteomes" id="UP001597343">
    <property type="component" value="Unassembled WGS sequence"/>
</dbReference>
<accession>A0ABW5A063</accession>
<reference evidence="2" key="1">
    <citation type="journal article" date="2019" name="Int. J. Syst. Evol. Microbiol.">
        <title>The Global Catalogue of Microorganisms (GCM) 10K type strain sequencing project: providing services to taxonomists for standard genome sequencing and annotation.</title>
        <authorList>
            <consortium name="The Broad Institute Genomics Platform"/>
            <consortium name="The Broad Institute Genome Sequencing Center for Infectious Disease"/>
            <person name="Wu L."/>
            <person name="Ma J."/>
        </authorList>
    </citation>
    <scope>NUCLEOTIDE SEQUENCE [LARGE SCALE GENOMIC DNA]</scope>
    <source>
        <strain evidence="2">CGMCC 1.13574</strain>
    </source>
</reference>
<organism evidence="1 2">
    <name type="scientific">Tumebacillus lipolyticus</name>
    <dbReference type="NCBI Taxonomy" id="1280370"/>
    <lineage>
        <taxon>Bacteria</taxon>
        <taxon>Bacillati</taxon>
        <taxon>Bacillota</taxon>
        <taxon>Bacilli</taxon>
        <taxon>Bacillales</taxon>
        <taxon>Alicyclobacillaceae</taxon>
        <taxon>Tumebacillus</taxon>
    </lineage>
</organism>
<dbReference type="RefSeq" id="WP_386048234.1">
    <property type="nucleotide sequence ID" value="NZ_JBHUIO010000009.1"/>
</dbReference>
<comment type="caution">
    <text evidence="1">The sequence shown here is derived from an EMBL/GenBank/DDBJ whole genome shotgun (WGS) entry which is preliminary data.</text>
</comment>
<evidence type="ECO:0000313" key="2">
    <source>
        <dbReference type="Proteomes" id="UP001597343"/>
    </source>
</evidence>
<protein>
    <submittedName>
        <fullName evidence="1">Uncharacterized protein</fullName>
    </submittedName>
</protein>
<proteinExistence type="predicted"/>
<sequence>MNVGTFLNLMGYGNRSTNNQGLIKEFVKGVATPQRVAQVLNDGTLADLPLKDMANSLPTDQAGVVTNPLIGVTGLWHKIIQIDAKRYGLLYADTLNSNYLSFVMIRFNNDSTTTLSTKYNIVSSASVGMDMSMCMVSATKLMIVYTLGTTIYHKIYNISDDPNDLSLVSQSTGLLYDATATSSFPNVNNLGDGKILLTFIHGSNLRGMVVTVPDSGSPTLGTPTSATTGLDPYYLIVREHMDGNFFWAYGGYHSGSSTGSLYVGSVIYNPLNDTITFPSAQSQPFTQAQPNRPFGFDYQPIDKKTGILYYYQYSAKVAKVTFDDSGAVSGKTNEHPINNTTSLGVSGDVGYFVACYGNDRMLVTRSGTKLKGWNIRYDPAVSPLPYATSPAVTLAASEDIQQIMPCLPDKFEGNRKKVRLFYLPPPGNTPKHLYVEGFYGKPIGVCLTSNTVTVQGISSNHSTLSAGETYYYDTNGLITTDSRGIQIGVALSDTDIFMKEPII</sequence>
<gene>
    <name evidence="1" type="ORF">ACFSOY_15860</name>
</gene>